<dbReference type="Proteomes" id="UP001157502">
    <property type="component" value="Chromosome 14"/>
</dbReference>
<dbReference type="EMBL" id="CM055741">
    <property type="protein sequence ID" value="KAJ8002225.1"/>
    <property type="molecule type" value="Genomic_DNA"/>
</dbReference>
<comment type="caution">
    <text evidence="1">The sequence shown here is derived from an EMBL/GenBank/DDBJ whole genome shotgun (WGS) entry which is preliminary data.</text>
</comment>
<name>A0ACC2GFG2_DALPE</name>
<sequence>MLLALEGDAKREGEMLGQAILLQDLFQLPPILRSMRQMTTRDTTPAFDGLLQQRTPPLAMGPTRESIAPMLLNPHGRLELGPCLRLSLRPTRTCRI</sequence>
<keyword evidence="2" id="KW-1185">Reference proteome</keyword>
<gene>
    <name evidence="1" type="ORF">DPEC_G00177690</name>
</gene>
<proteinExistence type="predicted"/>
<reference evidence="1" key="1">
    <citation type="submission" date="2021-05" db="EMBL/GenBank/DDBJ databases">
        <authorList>
            <person name="Pan Q."/>
            <person name="Jouanno E."/>
            <person name="Zahm M."/>
            <person name="Klopp C."/>
            <person name="Cabau C."/>
            <person name="Louis A."/>
            <person name="Berthelot C."/>
            <person name="Parey E."/>
            <person name="Roest Crollius H."/>
            <person name="Montfort J."/>
            <person name="Robinson-Rechavi M."/>
            <person name="Bouchez O."/>
            <person name="Lampietro C."/>
            <person name="Lopez Roques C."/>
            <person name="Donnadieu C."/>
            <person name="Postlethwait J."/>
            <person name="Bobe J."/>
            <person name="Dillon D."/>
            <person name="Chandos A."/>
            <person name="von Hippel F."/>
            <person name="Guiguen Y."/>
        </authorList>
    </citation>
    <scope>NUCLEOTIDE SEQUENCE</scope>
    <source>
        <strain evidence="1">YG-Jan2019</strain>
    </source>
</reference>
<protein>
    <submittedName>
        <fullName evidence="1">Uncharacterized protein</fullName>
    </submittedName>
</protein>
<organism evidence="1 2">
    <name type="scientific">Dallia pectoralis</name>
    <name type="common">Alaska blackfish</name>
    <dbReference type="NCBI Taxonomy" id="75939"/>
    <lineage>
        <taxon>Eukaryota</taxon>
        <taxon>Metazoa</taxon>
        <taxon>Chordata</taxon>
        <taxon>Craniata</taxon>
        <taxon>Vertebrata</taxon>
        <taxon>Euteleostomi</taxon>
        <taxon>Actinopterygii</taxon>
        <taxon>Neopterygii</taxon>
        <taxon>Teleostei</taxon>
        <taxon>Protacanthopterygii</taxon>
        <taxon>Esociformes</taxon>
        <taxon>Umbridae</taxon>
        <taxon>Dallia</taxon>
    </lineage>
</organism>
<accession>A0ACC2GFG2</accession>
<evidence type="ECO:0000313" key="2">
    <source>
        <dbReference type="Proteomes" id="UP001157502"/>
    </source>
</evidence>
<evidence type="ECO:0000313" key="1">
    <source>
        <dbReference type="EMBL" id="KAJ8002225.1"/>
    </source>
</evidence>